<protein>
    <submittedName>
        <fullName evidence="1">Uncharacterized protein</fullName>
    </submittedName>
</protein>
<dbReference type="EMBL" id="LAZR01012560">
    <property type="protein sequence ID" value="KKM26197.1"/>
    <property type="molecule type" value="Genomic_DNA"/>
</dbReference>
<comment type="caution">
    <text evidence="1">The sequence shown here is derived from an EMBL/GenBank/DDBJ whole genome shotgun (WGS) entry which is preliminary data.</text>
</comment>
<dbReference type="AlphaFoldDB" id="A0A0F9IFE2"/>
<name>A0A0F9IFE2_9ZZZZ</name>
<sequence>MADELRHKDVGGNLTETEYDAVDAHEFESQATGDILIATSAAQLSRLAKGTNLQLLRMGASIPAWSDEEVGEGHILILGFAYSTIGQGTWATSIQTTQFLNALFQSTGVNGDNISFKTYLEVGTYTLRLITYRNTNLGVMDIDIDASEKASFDLYGGLSWNYVQTQTGITVATAGIKTLKVRADGKNGSSSAYYVPITAIALWRTA</sequence>
<accession>A0A0F9IFE2</accession>
<proteinExistence type="predicted"/>
<gene>
    <name evidence="1" type="ORF">LCGC14_1587190</name>
</gene>
<organism evidence="1">
    <name type="scientific">marine sediment metagenome</name>
    <dbReference type="NCBI Taxonomy" id="412755"/>
    <lineage>
        <taxon>unclassified sequences</taxon>
        <taxon>metagenomes</taxon>
        <taxon>ecological metagenomes</taxon>
    </lineage>
</organism>
<evidence type="ECO:0000313" key="1">
    <source>
        <dbReference type="EMBL" id="KKM26197.1"/>
    </source>
</evidence>
<reference evidence="1" key="1">
    <citation type="journal article" date="2015" name="Nature">
        <title>Complex archaea that bridge the gap between prokaryotes and eukaryotes.</title>
        <authorList>
            <person name="Spang A."/>
            <person name="Saw J.H."/>
            <person name="Jorgensen S.L."/>
            <person name="Zaremba-Niedzwiedzka K."/>
            <person name="Martijn J."/>
            <person name="Lind A.E."/>
            <person name="van Eijk R."/>
            <person name="Schleper C."/>
            <person name="Guy L."/>
            <person name="Ettema T.J."/>
        </authorList>
    </citation>
    <scope>NUCLEOTIDE SEQUENCE</scope>
</reference>